<gene>
    <name evidence="9" type="ORF">UFOPK3564_01759</name>
</gene>
<dbReference type="Pfam" id="PF07992">
    <property type="entry name" value="Pyr_redox_2"/>
    <property type="match status" value="1"/>
</dbReference>
<dbReference type="FunFam" id="3.50.50.60:FF:000228">
    <property type="entry name" value="FAD-containing monooxygenase EthA"/>
    <property type="match status" value="1"/>
</dbReference>
<organism evidence="9">
    <name type="scientific">freshwater metagenome</name>
    <dbReference type="NCBI Taxonomy" id="449393"/>
    <lineage>
        <taxon>unclassified sequences</taxon>
        <taxon>metagenomes</taxon>
        <taxon>ecological metagenomes</taxon>
    </lineage>
</organism>
<evidence type="ECO:0000256" key="6">
    <source>
        <dbReference type="ARBA" id="ARBA00023033"/>
    </source>
</evidence>
<keyword evidence="6" id="KW-0503">Monooxygenase</keyword>
<evidence type="ECO:0000313" key="9">
    <source>
        <dbReference type="EMBL" id="CAB4919662.1"/>
    </source>
</evidence>
<feature type="compositionally biased region" description="Low complexity" evidence="7">
    <location>
        <begin position="500"/>
        <end position="522"/>
    </location>
</feature>
<dbReference type="PANTHER" id="PTHR43872:SF1">
    <property type="entry name" value="MONOOXYGENASE, PUTATIVE (AFU_ORTHOLOGUE AFUA_8G02570)-RELATED"/>
    <property type="match status" value="1"/>
</dbReference>
<accession>A0A6J7HJG2</accession>
<protein>
    <submittedName>
        <fullName evidence="9">Unannotated protein</fullName>
    </submittedName>
</protein>
<comment type="cofactor">
    <cofactor evidence="1">
        <name>FAD</name>
        <dbReference type="ChEBI" id="CHEBI:57692"/>
    </cofactor>
</comment>
<feature type="region of interest" description="Disordered" evidence="7">
    <location>
        <begin position="496"/>
        <end position="529"/>
    </location>
</feature>
<evidence type="ECO:0000256" key="5">
    <source>
        <dbReference type="ARBA" id="ARBA00023002"/>
    </source>
</evidence>
<evidence type="ECO:0000256" key="1">
    <source>
        <dbReference type="ARBA" id="ARBA00001974"/>
    </source>
</evidence>
<dbReference type="GO" id="GO:0004497">
    <property type="term" value="F:monooxygenase activity"/>
    <property type="evidence" value="ECO:0007669"/>
    <property type="project" value="UniProtKB-KW"/>
</dbReference>
<name>A0A6J7HJG2_9ZZZZ</name>
<reference evidence="9" key="1">
    <citation type="submission" date="2020-05" db="EMBL/GenBank/DDBJ databases">
        <authorList>
            <person name="Chiriac C."/>
            <person name="Salcher M."/>
            <person name="Ghai R."/>
            <person name="Kavagutti S V."/>
        </authorList>
    </citation>
    <scope>NUCLEOTIDE SEQUENCE</scope>
</reference>
<evidence type="ECO:0000259" key="8">
    <source>
        <dbReference type="Pfam" id="PF07992"/>
    </source>
</evidence>
<dbReference type="EMBL" id="CAFBMK010000099">
    <property type="protein sequence ID" value="CAB4919662.1"/>
    <property type="molecule type" value="Genomic_DNA"/>
</dbReference>
<dbReference type="InterPro" id="IPR023753">
    <property type="entry name" value="FAD/NAD-binding_dom"/>
</dbReference>
<feature type="domain" description="FAD/NAD(P)-binding" evidence="8">
    <location>
        <begin position="19"/>
        <end position="224"/>
    </location>
</feature>
<dbReference type="SUPFAM" id="SSF51905">
    <property type="entry name" value="FAD/NAD(P)-binding domain"/>
    <property type="match status" value="1"/>
</dbReference>
<evidence type="ECO:0000256" key="3">
    <source>
        <dbReference type="ARBA" id="ARBA00022827"/>
    </source>
</evidence>
<keyword evidence="4" id="KW-0521">NADP</keyword>
<evidence type="ECO:0000256" key="7">
    <source>
        <dbReference type="SAM" id="MobiDB-lite"/>
    </source>
</evidence>
<keyword evidence="5" id="KW-0560">Oxidoreductase</keyword>
<dbReference type="AlphaFoldDB" id="A0A6J7HJG2"/>
<dbReference type="PANTHER" id="PTHR43872">
    <property type="entry name" value="MONOOXYGENASE, PUTATIVE (AFU_ORTHOLOGUE AFUA_8G02570)-RELATED"/>
    <property type="match status" value="1"/>
</dbReference>
<dbReference type="InterPro" id="IPR036188">
    <property type="entry name" value="FAD/NAD-bd_sf"/>
</dbReference>
<dbReference type="PRINTS" id="PR00411">
    <property type="entry name" value="PNDRDTASEI"/>
</dbReference>
<dbReference type="Gene3D" id="3.50.50.60">
    <property type="entry name" value="FAD/NAD(P)-binding domain"/>
    <property type="match status" value="2"/>
</dbReference>
<keyword evidence="2" id="KW-0285">Flavoprotein</keyword>
<proteinExistence type="predicted"/>
<evidence type="ECO:0000256" key="4">
    <source>
        <dbReference type="ARBA" id="ARBA00022857"/>
    </source>
</evidence>
<dbReference type="InterPro" id="IPR051820">
    <property type="entry name" value="FAD-binding_MO"/>
</dbReference>
<evidence type="ECO:0000256" key="2">
    <source>
        <dbReference type="ARBA" id="ARBA00022630"/>
    </source>
</evidence>
<keyword evidence="3" id="KW-0274">FAD</keyword>
<sequence>MSSPTAAPTSPATAASHVDVLIVGAGLSGIGAARHLQKGHPGRSFALLEGRAASGGTWDLFRYPGIRSDSDLSTFAYDFKPWTGEKAIADGGDILAYIREAASETGVDQHIRYDHRVTSASFSTADARWTVRVQHAGEELELTCSWLFCASGYYRYDEGFSPTFQGAEDFAGEIIHPQLWPEDFDAEGKEIVVVGSGATAVTLVPALAKQGAHVTMLQRSPSYVLPLPSTDPIGDRFRKWFGDSRGHRLTRQKNIEQQRLLYAFCQKFPGQARKWIRGINKKFLPDHIDVDVHFNPKYDPWDQRLCAVPHGDLFRAFQKRQADIVTDGIERFTEKGILTASGKEIPADVIVTATGLNMLLFGGLELDVDGEPVQIPETLAYKGFMGSGVPNFSFAIGYTNSSWTLKIDLVCKYLNRVLTQMDEGGYAIAVPVNDDAHVETRPLMDFKAGYVLRALDKMPKQGPSAPWHLAMSYREDEKHLRKAKVDDGVLRFVRKGAPLPTSHPAPAISAAPPEDAPAPTDAGTEAVAA</sequence>